<organism evidence="2 3">
    <name type="scientific">Cylindrotheca closterium</name>
    <dbReference type="NCBI Taxonomy" id="2856"/>
    <lineage>
        <taxon>Eukaryota</taxon>
        <taxon>Sar</taxon>
        <taxon>Stramenopiles</taxon>
        <taxon>Ochrophyta</taxon>
        <taxon>Bacillariophyta</taxon>
        <taxon>Bacillariophyceae</taxon>
        <taxon>Bacillariophycidae</taxon>
        <taxon>Bacillariales</taxon>
        <taxon>Bacillariaceae</taxon>
        <taxon>Cylindrotheca</taxon>
    </lineage>
</organism>
<evidence type="ECO:0000313" key="3">
    <source>
        <dbReference type="Proteomes" id="UP001295423"/>
    </source>
</evidence>
<proteinExistence type="predicted"/>
<dbReference type="SUPFAM" id="SSF64182">
    <property type="entry name" value="DHH phosphoesterases"/>
    <property type="match status" value="1"/>
</dbReference>
<name>A0AAD2G8C7_9STRA</name>
<protein>
    <recommendedName>
        <fullName evidence="1">DHHA2 domain-containing protein</fullName>
    </recommendedName>
</protein>
<feature type="domain" description="DHHA2" evidence="1">
    <location>
        <begin position="263"/>
        <end position="419"/>
    </location>
</feature>
<accession>A0AAD2G8C7</accession>
<reference evidence="2" key="1">
    <citation type="submission" date="2023-08" db="EMBL/GenBank/DDBJ databases">
        <authorList>
            <person name="Audoor S."/>
            <person name="Bilcke G."/>
        </authorList>
    </citation>
    <scope>NUCLEOTIDE SEQUENCE</scope>
</reference>
<dbReference type="PANTHER" id="PTHR12112">
    <property type="entry name" value="BNIP - RELATED"/>
    <property type="match status" value="1"/>
</dbReference>
<evidence type="ECO:0000313" key="2">
    <source>
        <dbReference type="EMBL" id="CAJ1966076.1"/>
    </source>
</evidence>
<dbReference type="Gene3D" id="3.90.1640.10">
    <property type="entry name" value="inorganic pyrophosphatase (n-terminal core)"/>
    <property type="match status" value="1"/>
</dbReference>
<keyword evidence="3" id="KW-1185">Reference proteome</keyword>
<dbReference type="PANTHER" id="PTHR12112:SF39">
    <property type="entry name" value="EG:152A3.5 PROTEIN (FBGN0003116_PN PROTEIN)"/>
    <property type="match status" value="1"/>
</dbReference>
<dbReference type="SMART" id="SM01131">
    <property type="entry name" value="DHHA2"/>
    <property type="match status" value="1"/>
</dbReference>
<dbReference type="Proteomes" id="UP001295423">
    <property type="component" value="Unassembled WGS sequence"/>
</dbReference>
<dbReference type="GO" id="GO:0004309">
    <property type="term" value="F:exopolyphosphatase activity"/>
    <property type="evidence" value="ECO:0007669"/>
    <property type="project" value="TreeGrafter"/>
</dbReference>
<dbReference type="InterPro" id="IPR038763">
    <property type="entry name" value="DHH_sf"/>
</dbReference>
<dbReference type="Gene3D" id="3.10.310.20">
    <property type="entry name" value="DHHA2 domain"/>
    <property type="match status" value="1"/>
</dbReference>
<comment type="caution">
    <text evidence="2">The sequence shown here is derived from an EMBL/GenBank/DDBJ whole genome shotgun (WGS) entry which is preliminary data.</text>
</comment>
<dbReference type="AlphaFoldDB" id="A0AAD2G8C7"/>
<dbReference type="GO" id="GO:0005737">
    <property type="term" value="C:cytoplasm"/>
    <property type="evidence" value="ECO:0007669"/>
    <property type="project" value="InterPro"/>
</dbReference>
<gene>
    <name evidence="2" type="ORF">CYCCA115_LOCUS21660</name>
</gene>
<dbReference type="Pfam" id="PF02833">
    <property type="entry name" value="DHHA2"/>
    <property type="match status" value="1"/>
</dbReference>
<sequence>MLPSVSEFLRDSAVSFAATSSSSQSATTISQPISICLGNPAGDADSIISAIAFAYINTVLFLSASCSSEEDSSMTKSTTTIPIVSIPHESLTTQRPETRYILQQLAKIDLNDLIAIDSLHLPTSASVSLVDHNSLTIKNKPDWTVVSILDHHIDEGQHMDSCSAPEQRNVAFDSKTSSALVASTCTLVVERFPVSDKFPPTLAVLLLGVILLDSVNLSPKAGKVTPRDESAVQTLLDRTTWSELRLPEEILANDGKPDPTKLFDILQNQKFHPDFWNSLTLLQALNLDFKSFEIMPPRSFGVASVLQTMTEFMEKHDWMNSMDSTCSKFVMSFDVFAIMFFSFSNRAGEDTGPQRQLALLAKSEESLEEVADSLKQDTSLQLEEVKRSKSNDDMYLICFKQGNPKASRKQVAPILMKYFTS</sequence>
<dbReference type="EMBL" id="CAKOGP040002251">
    <property type="protein sequence ID" value="CAJ1966076.1"/>
    <property type="molecule type" value="Genomic_DNA"/>
</dbReference>
<dbReference type="InterPro" id="IPR038222">
    <property type="entry name" value="DHHA2_dom_sf"/>
</dbReference>
<dbReference type="InterPro" id="IPR004097">
    <property type="entry name" value="DHHA2"/>
</dbReference>
<evidence type="ECO:0000259" key="1">
    <source>
        <dbReference type="SMART" id="SM01131"/>
    </source>
</evidence>